<dbReference type="EMBL" id="LQZT01000042">
    <property type="protein sequence ID" value="OCW56200.1"/>
    <property type="molecule type" value="Genomic_DNA"/>
</dbReference>
<keyword evidence="1" id="KW-0969">Cilium</keyword>
<proteinExistence type="predicted"/>
<evidence type="ECO:0000313" key="1">
    <source>
        <dbReference type="EMBL" id="OCW56200.1"/>
    </source>
</evidence>
<dbReference type="Gene3D" id="1.10.3700.10">
    <property type="entry name" value="AGR C 984p-like"/>
    <property type="match status" value="1"/>
</dbReference>
<dbReference type="InterPro" id="IPR023157">
    <property type="entry name" value="AGR-C-984p-like_sf"/>
</dbReference>
<comment type="caution">
    <text evidence="1">The sequence shown here is derived from an EMBL/GenBank/DDBJ whole genome shotgun (WGS) entry which is preliminary data.</text>
</comment>
<reference evidence="1 2" key="1">
    <citation type="submission" date="2015-12" db="EMBL/GenBank/DDBJ databases">
        <authorList>
            <person name="Shamseldin A."/>
            <person name="Moawad H."/>
            <person name="Abd El-Rahim W.M."/>
            <person name="Sadowsky M.J."/>
        </authorList>
    </citation>
    <scope>NUCLEOTIDE SEQUENCE [LARGE SCALE GENOMIC DNA]</scope>
    <source>
        <strain evidence="1 2">JC234</strain>
    </source>
</reference>
<dbReference type="Pfam" id="PF06748">
    <property type="entry name" value="DUF1217"/>
    <property type="match status" value="1"/>
</dbReference>
<dbReference type="STRING" id="1480615.AWJ14_19075"/>
<dbReference type="OrthoDB" id="7824597at2"/>
<accession>A0A1C1YS68</accession>
<sequence length="260" mass="29024">MTTTYTSYSLIARDLPRSIERIASQPQVARESEYYLSRISEIKSIDEFMADTRVFNYAMKAHGLEDMAYAKAFMRKVLTEGVQNEDSFANQLADSKYKEFAETYNFAAHGETATVFTKAQQGTVDKYLRLSLEQEAGEDNTGVRLALYFQRTAPEIGSVYGILADPALYQVVQTALGLSSDLAGTDVDRQADLISARLDVEDFKDPEKLDKFMQRFTALWELDNPSFTAFDSSLLLGSSSGFGISPELMLTINNLKLGGR</sequence>
<evidence type="ECO:0000313" key="2">
    <source>
        <dbReference type="Proteomes" id="UP000094795"/>
    </source>
</evidence>
<organism evidence="1 2">
    <name type="scientific">Hoeflea olei</name>
    <dbReference type="NCBI Taxonomy" id="1480615"/>
    <lineage>
        <taxon>Bacteria</taxon>
        <taxon>Pseudomonadati</taxon>
        <taxon>Pseudomonadota</taxon>
        <taxon>Alphaproteobacteria</taxon>
        <taxon>Hyphomicrobiales</taxon>
        <taxon>Rhizobiaceae</taxon>
        <taxon>Hoeflea</taxon>
    </lineage>
</organism>
<dbReference type="Proteomes" id="UP000094795">
    <property type="component" value="Unassembled WGS sequence"/>
</dbReference>
<dbReference type="SUPFAM" id="SSF158837">
    <property type="entry name" value="AGR C 984p-like"/>
    <property type="match status" value="1"/>
</dbReference>
<keyword evidence="2" id="KW-1185">Reference proteome</keyword>
<dbReference type="RefSeq" id="WP_066181947.1">
    <property type="nucleotide sequence ID" value="NZ_LQZT01000042.1"/>
</dbReference>
<dbReference type="InterPro" id="IPR010626">
    <property type="entry name" value="DUF1217"/>
</dbReference>
<dbReference type="AlphaFoldDB" id="A0A1C1YS68"/>
<keyword evidence="1" id="KW-0966">Cell projection</keyword>
<protein>
    <submittedName>
        <fullName evidence="1">Flagellar biosynthesis protein FlgF</fullName>
    </submittedName>
</protein>
<keyword evidence="1" id="KW-0282">Flagellum</keyword>
<name>A0A1C1YS68_9HYPH</name>
<gene>
    <name evidence="1" type="ORF">AWJ14_19075</name>
</gene>